<comment type="caution">
    <text evidence="3">The sequence shown here is derived from an EMBL/GenBank/DDBJ whole genome shotgun (WGS) entry which is preliminary data.</text>
</comment>
<feature type="transmembrane region" description="Helical" evidence="1">
    <location>
        <begin position="539"/>
        <end position="560"/>
    </location>
</feature>
<sequence length="716" mass="79139">MLAATSAMNVAREDKSGRYMAVSLNDQKDGTELQTLSLGGLPDYRNDSSDSDYIEKSEHAPATLSKRHTGWRRGIVYCIATAFLVLLCVLAFMGWTVGLSTESAGIRVLFRGNCKTSKNMLTATHVAINALSTLLLGASNYCMHIVSAPSRRDVDKMHARKKVLDIGLNSVSNTFKLGWNRRVVWVLLGLSSIPLHLMSNSVIYATTTAYEYVAAVVTDDFFQGANWTTSALEAFRTPTPTELIGSIGDIQLTKLDTKACVEAYATPFVTRNGNVILTANRHNPNTTIYHNNSLLMVEYGNYNESDAGSFRTTPSYGWMCAKNVLEAGWDSLPACSTILADPSAFEVEPFLPLSYNDSSGSYGWDTRVIPINGCFSQRLDEKCTVETSLFLLGVIIAFISCKTLCMFWILWRLKEYPLAVVGDAIASFMEEPDENTKGACLGTASTFNHTKSWQRTLKWSSKPNRWSHNVSGGQWTTCILLCIIALSIAIYLLVDAVTNFYGYGSLETSPIKISGFHTLHPSFMMLSVIRNTGNSTSSLLPAVLLANMPQLIVSFIYVSYNSVWTSMLMGLEWSQYAYIRRTLRVSYPSATQRSSYRLQIPYRYGVPLMVLIGSIHMLISESIYVVRIRVLTTNGQEDPYQSFVTCGYSLLALLVTIIVGIVAVIGVIGFGFRRYKPGMSLPLLSSSNVTFNIDYFVGYKPVKIVATFVEASGSTE</sequence>
<evidence type="ECO:0000256" key="1">
    <source>
        <dbReference type="SAM" id="Phobius"/>
    </source>
</evidence>
<evidence type="ECO:0000313" key="4">
    <source>
        <dbReference type="Proteomes" id="UP000676310"/>
    </source>
</evidence>
<protein>
    <recommendedName>
        <fullName evidence="2">DUF6536 domain-containing protein</fullName>
    </recommendedName>
</protein>
<feature type="domain" description="DUF6536" evidence="2">
    <location>
        <begin position="71"/>
        <end position="222"/>
    </location>
</feature>
<evidence type="ECO:0000313" key="3">
    <source>
        <dbReference type="EMBL" id="CAG5182019.1"/>
    </source>
</evidence>
<evidence type="ECO:0000259" key="2">
    <source>
        <dbReference type="Pfam" id="PF20163"/>
    </source>
</evidence>
<reference evidence="3" key="1">
    <citation type="submission" date="2021-05" db="EMBL/GenBank/DDBJ databases">
        <authorList>
            <person name="Stam R."/>
        </authorList>
    </citation>
    <scope>NUCLEOTIDE SEQUENCE</scope>
    <source>
        <strain evidence="3">CS162</strain>
    </source>
</reference>
<dbReference type="InterPro" id="IPR046623">
    <property type="entry name" value="DUF6536"/>
</dbReference>
<keyword evidence="4" id="KW-1185">Reference proteome</keyword>
<feature type="transmembrane region" description="Helical" evidence="1">
    <location>
        <begin position="74"/>
        <end position="95"/>
    </location>
</feature>
<dbReference type="EMBL" id="CAJRGZ010000027">
    <property type="protein sequence ID" value="CAG5182019.1"/>
    <property type="molecule type" value="Genomic_DNA"/>
</dbReference>
<dbReference type="Pfam" id="PF20163">
    <property type="entry name" value="DUF6536"/>
    <property type="match status" value="1"/>
</dbReference>
<keyword evidence="1" id="KW-0812">Transmembrane</keyword>
<dbReference type="PANTHER" id="PTHR35395:SF1">
    <property type="entry name" value="DUF6536 DOMAIN-CONTAINING PROTEIN"/>
    <property type="match status" value="1"/>
</dbReference>
<dbReference type="Proteomes" id="UP000676310">
    <property type="component" value="Unassembled WGS sequence"/>
</dbReference>
<organism evidence="3 4">
    <name type="scientific">Alternaria atra</name>
    <dbReference type="NCBI Taxonomy" id="119953"/>
    <lineage>
        <taxon>Eukaryota</taxon>
        <taxon>Fungi</taxon>
        <taxon>Dikarya</taxon>
        <taxon>Ascomycota</taxon>
        <taxon>Pezizomycotina</taxon>
        <taxon>Dothideomycetes</taxon>
        <taxon>Pleosporomycetidae</taxon>
        <taxon>Pleosporales</taxon>
        <taxon>Pleosporineae</taxon>
        <taxon>Pleosporaceae</taxon>
        <taxon>Alternaria</taxon>
        <taxon>Alternaria sect. Ulocladioides</taxon>
    </lineage>
</organism>
<keyword evidence="1" id="KW-0472">Membrane</keyword>
<feature type="transmembrane region" description="Helical" evidence="1">
    <location>
        <begin position="604"/>
        <end position="628"/>
    </location>
</feature>
<gene>
    <name evidence="3" type="ORF">ALTATR162_LOCUS9951</name>
</gene>
<dbReference type="GeneID" id="67022229"/>
<dbReference type="PANTHER" id="PTHR35395">
    <property type="entry name" value="DUF6536 DOMAIN-CONTAINING PROTEIN"/>
    <property type="match status" value="1"/>
</dbReference>
<dbReference type="RefSeq" id="XP_043173522.1">
    <property type="nucleotide sequence ID" value="XM_043317587.1"/>
</dbReference>
<dbReference type="OrthoDB" id="5429634at2759"/>
<dbReference type="AlphaFoldDB" id="A0A8J2IJ26"/>
<accession>A0A8J2IJ26</accession>
<name>A0A8J2IJ26_9PLEO</name>
<keyword evidence="1" id="KW-1133">Transmembrane helix</keyword>
<feature type="transmembrane region" description="Helical" evidence="1">
    <location>
        <begin position="475"/>
        <end position="494"/>
    </location>
</feature>
<feature type="transmembrane region" description="Helical" evidence="1">
    <location>
        <begin position="389"/>
        <end position="411"/>
    </location>
</feature>
<proteinExistence type="predicted"/>
<feature type="transmembrane region" description="Helical" evidence="1">
    <location>
        <begin position="648"/>
        <end position="672"/>
    </location>
</feature>